<gene>
    <name evidence="3" type="ORF">H4Q32_015363</name>
</gene>
<feature type="compositionally biased region" description="Polar residues" evidence="1">
    <location>
        <begin position="86"/>
        <end position="95"/>
    </location>
</feature>
<keyword evidence="4" id="KW-1185">Reference proteome</keyword>
<organism evidence="3 4">
    <name type="scientific">Labeo rohita</name>
    <name type="common">Indian major carp</name>
    <name type="synonym">Cyprinus rohita</name>
    <dbReference type="NCBI Taxonomy" id="84645"/>
    <lineage>
        <taxon>Eukaryota</taxon>
        <taxon>Metazoa</taxon>
        <taxon>Chordata</taxon>
        <taxon>Craniata</taxon>
        <taxon>Vertebrata</taxon>
        <taxon>Euteleostomi</taxon>
        <taxon>Actinopterygii</taxon>
        <taxon>Neopterygii</taxon>
        <taxon>Teleostei</taxon>
        <taxon>Ostariophysi</taxon>
        <taxon>Cypriniformes</taxon>
        <taxon>Cyprinidae</taxon>
        <taxon>Labeoninae</taxon>
        <taxon>Labeonini</taxon>
        <taxon>Labeo</taxon>
    </lineage>
</organism>
<feature type="region of interest" description="Disordered" evidence="1">
    <location>
        <begin position="67"/>
        <end position="95"/>
    </location>
</feature>
<name>A0ABQ8LFE0_LABRO</name>
<evidence type="ECO:0000313" key="3">
    <source>
        <dbReference type="EMBL" id="KAI2649412.1"/>
    </source>
</evidence>
<proteinExistence type="predicted"/>
<dbReference type="EMBL" id="JACTAM010000023">
    <property type="protein sequence ID" value="KAI2649412.1"/>
    <property type="molecule type" value="Genomic_DNA"/>
</dbReference>
<feature type="compositionally biased region" description="Low complexity" evidence="1">
    <location>
        <begin position="247"/>
        <end position="260"/>
    </location>
</feature>
<feature type="region of interest" description="Disordered" evidence="1">
    <location>
        <begin position="247"/>
        <end position="267"/>
    </location>
</feature>
<feature type="region of interest" description="Disordered" evidence="1">
    <location>
        <begin position="179"/>
        <end position="219"/>
    </location>
</feature>
<keyword evidence="2" id="KW-1133">Transmembrane helix</keyword>
<keyword evidence="2" id="KW-0812">Transmembrane</keyword>
<evidence type="ECO:0000256" key="1">
    <source>
        <dbReference type="SAM" id="MobiDB-lite"/>
    </source>
</evidence>
<sequence length="285" mass="31005">MSTTAISDMSDSNTTVTTAESTIVGNDSTPLASGLENDWSNNSSADYPHTTQILKHGQTNESILDAPQTTESVRGSETKGGIPFEVSSSTAHPKQDSTSKGIIILIFILILIVCLLVILYFLRKKSRSYSFDLSRPDVASNDYVDTPLSIDQQGISYEPTTKGMYLPMCLDYLNEDNTEEKTNPIANGSTGEQTEQTPTNESDFQNFPEENSFSSDSSLASPMKKVEFNLDLDLLGSDSELNNTTEAEATNTEQNENNNNVSNAGQGTAAEIFTEISLDEPKQHA</sequence>
<dbReference type="Proteomes" id="UP000830375">
    <property type="component" value="Unassembled WGS sequence"/>
</dbReference>
<protein>
    <submittedName>
        <fullName evidence="3">Interleukin-18 receptor 1</fullName>
    </submittedName>
</protein>
<evidence type="ECO:0000256" key="2">
    <source>
        <dbReference type="SAM" id="Phobius"/>
    </source>
</evidence>
<keyword evidence="3" id="KW-0675">Receptor</keyword>
<feature type="compositionally biased region" description="Polar residues" evidence="1">
    <location>
        <begin position="1"/>
        <end position="31"/>
    </location>
</feature>
<accession>A0ABQ8LFE0</accession>
<feature type="region of interest" description="Disordered" evidence="1">
    <location>
        <begin position="1"/>
        <end position="49"/>
    </location>
</feature>
<feature type="compositionally biased region" description="Polar residues" evidence="1">
    <location>
        <begin position="184"/>
        <end position="219"/>
    </location>
</feature>
<evidence type="ECO:0000313" key="4">
    <source>
        <dbReference type="Proteomes" id="UP000830375"/>
    </source>
</evidence>
<reference evidence="3 4" key="1">
    <citation type="submission" date="2022-01" db="EMBL/GenBank/DDBJ databases">
        <title>A high-quality chromosome-level genome assembly of rohu carp, Labeo rohita.</title>
        <authorList>
            <person name="Arick M.A. II"/>
            <person name="Hsu C.-Y."/>
            <person name="Magbanua Z."/>
            <person name="Pechanova O."/>
            <person name="Grover C."/>
            <person name="Miller E."/>
            <person name="Thrash A."/>
            <person name="Ezzel L."/>
            <person name="Alam S."/>
            <person name="Benzie J."/>
            <person name="Hamilton M."/>
            <person name="Karsi A."/>
            <person name="Lawrence M.L."/>
            <person name="Peterson D.G."/>
        </authorList>
    </citation>
    <scope>NUCLEOTIDE SEQUENCE [LARGE SCALE GENOMIC DNA]</scope>
    <source>
        <strain evidence="4">BAU-BD-2019</strain>
        <tissue evidence="3">Blood</tissue>
    </source>
</reference>
<comment type="caution">
    <text evidence="3">The sequence shown here is derived from an EMBL/GenBank/DDBJ whole genome shotgun (WGS) entry which is preliminary data.</text>
</comment>
<feature type="transmembrane region" description="Helical" evidence="2">
    <location>
        <begin position="102"/>
        <end position="122"/>
    </location>
</feature>
<feature type="compositionally biased region" description="Polar residues" evidence="1">
    <location>
        <begin position="38"/>
        <end position="49"/>
    </location>
</feature>
<keyword evidence="2" id="KW-0472">Membrane</keyword>